<feature type="domain" description="DUF112" evidence="2">
    <location>
        <begin position="21"/>
        <end position="441"/>
    </location>
</feature>
<evidence type="ECO:0000256" key="1">
    <source>
        <dbReference type="SAM" id="Phobius"/>
    </source>
</evidence>
<feature type="transmembrane region" description="Helical" evidence="1">
    <location>
        <begin position="467"/>
        <end position="489"/>
    </location>
</feature>
<dbReference type="Pfam" id="PF01970">
    <property type="entry name" value="TctA"/>
    <property type="match status" value="1"/>
</dbReference>
<feature type="transmembrane region" description="Helical" evidence="1">
    <location>
        <begin position="318"/>
        <end position="338"/>
    </location>
</feature>
<keyword evidence="4" id="KW-1185">Reference proteome</keyword>
<dbReference type="PANTHER" id="PTHR35342">
    <property type="entry name" value="TRICARBOXYLIC TRANSPORT PROTEIN"/>
    <property type="match status" value="1"/>
</dbReference>
<proteinExistence type="predicted"/>
<feature type="transmembrane region" description="Helical" evidence="1">
    <location>
        <begin position="201"/>
        <end position="222"/>
    </location>
</feature>
<dbReference type="AlphaFoldDB" id="A0A7Y6TV02"/>
<reference evidence="3 4" key="1">
    <citation type="submission" date="2020-06" db="EMBL/GenBank/DDBJ databases">
        <title>Schlegella sp. ID0723 isolated from air conditioner.</title>
        <authorList>
            <person name="Kim D.Y."/>
            <person name="Kim D.-U."/>
        </authorList>
    </citation>
    <scope>NUCLEOTIDE SEQUENCE [LARGE SCALE GENOMIC DNA]</scope>
    <source>
        <strain evidence="3 4">ID0723</strain>
    </source>
</reference>
<accession>A0A7Y6TV02</accession>
<feature type="transmembrane region" description="Helical" evidence="1">
    <location>
        <begin position="260"/>
        <end position="283"/>
    </location>
</feature>
<dbReference type="PANTHER" id="PTHR35342:SF5">
    <property type="entry name" value="TRICARBOXYLIC TRANSPORT PROTEIN"/>
    <property type="match status" value="1"/>
</dbReference>
<keyword evidence="1" id="KW-1133">Transmembrane helix</keyword>
<feature type="transmembrane region" description="Helical" evidence="1">
    <location>
        <begin position="153"/>
        <end position="180"/>
    </location>
</feature>
<organism evidence="3 4">
    <name type="scientific">Piscinibacter koreensis</name>
    <dbReference type="NCBI Taxonomy" id="2742824"/>
    <lineage>
        <taxon>Bacteria</taxon>
        <taxon>Pseudomonadati</taxon>
        <taxon>Pseudomonadota</taxon>
        <taxon>Betaproteobacteria</taxon>
        <taxon>Burkholderiales</taxon>
        <taxon>Sphaerotilaceae</taxon>
        <taxon>Piscinibacter</taxon>
    </lineage>
</organism>
<dbReference type="Proteomes" id="UP000529637">
    <property type="component" value="Unassembled WGS sequence"/>
</dbReference>
<feature type="transmembrane region" description="Helical" evidence="1">
    <location>
        <begin position="391"/>
        <end position="410"/>
    </location>
</feature>
<keyword evidence="1" id="KW-0472">Membrane</keyword>
<evidence type="ECO:0000259" key="2">
    <source>
        <dbReference type="Pfam" id="PF01970"/>
    </source>
</evidence>
<name>A0A7Y6TV02_9BURK</name>
<sequence length="504" mass="53046">MQDMISNLALGFGVAFTVQNLLYAFFGCLIGTLIGVLPGIGPVATIAMLLPSIYGLDATPALIMLAGIYYGAQYGGSTTAILINVPGESSSVVTAIDGYQMARQGRAGAALAAAGLGSFFAGCVGTVIIAAFAPPLTELAFKFGPAEYFSLMVLGLIGAVVLASGSLLKAIAMIIFGLLLAQINTDVISGTARYSFGIPELTDGINFVAIAMGIFGFGEIIANLGQPAENREVFTKEVKGLWPTMQDFREAWPSVLRGTALGSILGVLPGGGALLASFASYTMEKKLTRNPRKEFGKGAIQGVAGPESANNAGAQTSFIPMLTLGIPPNAVMALMVGAMTIKGIQPGPQVMTGNPELFWGLIASMWIGNAMLVILNLPLIGIWIKLLMVPYKFLFPAITLFCCIGTYTLNNNSFDVFMTAGCAVLGYIFFKLSCEPAPLLLGFILGPMMEENLRRALLLSRGDWTTFVTRGLSAGLLLAALAMVVIVMLPSIKKKREVAFQDAD</sequence>
<dbReference type="InterPro" id="IPR002823">
    <property type="entry name" value="DUF112_TM"/>
</dbReference>
<comment type="caution">
    <text evidence="3">The sequence shown here is derived from an EMBL/GenBank/DDBJ whole genome shotgun (WGS) entry which is preliminary data.</text>
</comment>
<feature type="transmembrane region" description="Helical" evidence="1">
    <location>
        <begin position="53"/>
        <end position="72"/>
    </location>
</feature>
<feature type="transmembrane region" description="Helical" evidence="1">
    <location>
        <begin position="416"/>
        <end position="446"/>
    </location>
</feature>
<feature type="transmembrane region" description="Helical" evidence="1">
    <location>
        <begin position="358"/>
        <end position="384"/>
    </location>
</feature>
<dbReference type="RefSeq" id="WP_176065533.1">
    <property type="nucleotide sequence ID" value="NZ_JABWMJ010000001.1"/>
</dbReference>
<dbReference type="EMBL" id="JABWMJ010000001">
    <property type="protein sequence ID" value="NUZ04518.1"/>
    <property type="molecule type" value="Genomic_DNA"/>
</dbReference>
<evidence type="ECO:0000313" key="4">
    <source>
        <dbReference type="Proteomes" id="UP000529637"/>
    </source>
</evidence>
<evidence type="ECO:0000313" key="3">
    <source>
        <dbReference type="EMBL" id="NUZ04518.1"/>
    </source>
</evidence>
<keyword evidence="1" id="KW-0812">Transmembrane</keyword>
<feature type="transmembrane region" description="Helical" evidence="1">
    <location>
        <begin position="109"/>
        <end position="133"/>
    </location>
</feature>
<feature type="transmembrane region" description="Helical" evidence="1">
    <location>
        <begin position="21"/>
        <end position="41"/>
    </location>
</feature>
<gene>
    <name evidence="3" type="ORF">HQN59_01980</name>
</gene>
<protein>
    <submittedName>
        <fullName evidence="3">Tripartite tricarboxylate transporter permease</fullName>
    </submittedName>
</protein>